<evidence type="ECO:0000256" key="5">
    <source>
        <dbReference type="ARBA" id="ARBA00022692"/>
    </source>
</evidence>
<dbReference type="NCBIfam" id="NF040999">
    <property type="entry name" value="pilin_ComGC"/>
    <property type="match status" value="1"/>
</dbReference>
<accession>A0A2B0MXP2</accession>
<sequence>MKNEKGFTLLEMLLVMVVISVLLLLIIPNVITQRSSVQGKGCDAYVKSVESQVQAYQLQHNKIPTIEELVNGKYITSTTCPKGEPISISSDDGAVSVVKKS</sequence>
<feature type="propeptide" id="PRO_5035538644" evidence="11">
    <location>
        <begin position="1"/>
        <end position="6"/>
    </location>
</feature>
<dbReference type="EMBL" id="NUWN01000024">
    <property type="protein sequence ID" value="PFK45865.1"/>
    <property type="molecule type" value="Genomic_DNA"/>
</dbReference>
<feature type="transmembrane region" description="Helical" evidence="10">
    <location>
        <begin position="12"/>
        <end position="31"/>
    </location>
</feature>
<keyword evidence="3 10" id="KW-1003">Cell membrane</keyword>
<dbReference type="RefSeq" id="WP_098490336.1">
    <property type="nucleotide sequence ID" value="NZ_NUWN01000024.1"/>
</dbReference>
<comment type="caution">
    <text evidence="12">The sequence shown here is derived from an EMBL/GenBank/DDBJ whole genome shotgun (WGS) entry which is preliminary data.</text>
</comment>
<evidence type="ECO:0000256" key="1">
    <source>
        <dbReference type="ARBA" id="ARBA00004162"/>
    </source>
</evidence>
<comment type="function">
    <text evidence="10">Required for transformation and DNA binding.</text>
</comment>
<dbReference type="PIRSF" id="PIRSF029928">
    <property type="entry name" value="Late_competence_ComGC"/>
    <property type="match status" value="1"/>
</dbReference>
<evidence type="ECO:0000256" key="9">
    <source>
        <dbReference type="ARBA" id="ARBA00043982"/>
    </source>
</evidence>
<evidence type="ECO:0000313" key="12">
    <source>
        <dbReference type="EMBL" id="PFK45865.1"/>
    </source>
</evidence>
<evidence type="ECO:0000256" key="4">
    <source>
        <dbReference type="ARBA" id="ARBA00022481"/>
    </source>
</evidence>
<dbReference type="Proteomes" id="UP000242656">
    <property type="component" value="Unassembled WGS sequence"/>
</dbReference>
<evidence type="ECO:0000256" key="10">
    <source>
        <dbReference type="PIRNR" id="PIRNR029928"/>
    </source>
</evidence>
<evidence type="ECO:0000256" key="7">
    <source>
        <dbReference type="ARBA" id="ARBA00023136"/>
    </source>
</evidence>
<evidence type="ECO:0000256" key="8">
    <source>
        <dbReference type="ARBA" id="ARBA00023287"/>
    </source>
</evidence>
<dbReference type="Gene3D" id="3.30.700.10">
    <property type="entry name" value="Glycoprotein, Type 4 Pilin"/>
    <property type="match status" value="1"/>
</dbReference>
<evidence type="ECO:0000256" key="11">
    <source>
        <dbReference type="PIRSR" id="PIRSR029928-50"/>
    </source>
</evidence>
<dbReference type="GO" id="GO:0015627">
    <property type="term" value="C:type II protein secretion system complex"/>
    <property type="evidence" value="ECO:0007669"/>
    <property type="project" value="InterPro"/>
</dbReference>
<gene>
    <name evidence="12" type="ORF">COI93_07840</name>
</gene>
<comment type="subunit">
    <text evidence="10">Homodimer.</text>
</comment>
<dbReference type="PANTHER" id="PTHR30093">
    <property type="entry name" value="GENERAL SECRETION PATHWAY PROTEIN G"/>
    <property type="match status" value="1"/>
</dbReference>
<feature type="modified residue" description="N-methylphenylalanine" evidence="11">
    <location>
        <position position="7"/>
    </location>
</feature>
<evidence type="ECO:0000256" key="6">
    <source>
        <dbReference type="ARBA" id="ARBA00022989"/>
    </source>
</evidence>
<organism evidence="12 13">
    <name type="scientific">Bacillus cereus</name>
    <dbReference type="NCBI Taxonomy" id="1396"/>
    <lineage>
        <taxon>Bacteria</taxon>
        <taxon>Bacillati</taxon>
        <taxon>Bacillota</taxon>
        <taxon>Bacilli</taxon>
        <taxon>Bacillales</taxon>
        <taxon>Bacillaceae</taxon>
        <taxon>Bacillus</taxon>
        <taxon>Bacillus cereus group</taxon>
    </lineage>
</organism>
<keyword evidence="7 10" id="KW-0472">Membrane</keyword>
<dbReference type="PRINTS" id="PR00813">
    <property type="entry name" value="BCTERIALGSPG"/>
</dbReference>
<dbReference type="InterPro" id="IPR016940">
    <property type="entry name" value="ComGC"/>
</dbReference>
<dbReference type="InterPro" id="IPR045584">
    <property type="entry name" value="Pilin-like"/>
</dbReference>
<dbReference type="GO" id="GO:0009986">
    <property type="term" value="C:cell surface"/>
    <property type="evidence" value="ECO:0007669"/>
    <property type="project" value="UniProtKB-SubCell"/>
</dbReference>
<dbReference type="PANTHER" id="PTHR30093:SF2">
    <property type="entry name" value="TYPE II SECRETION SYSTEM PROTEIN H"/>
    <property type="match status" value="1"/>
</dbReference>
<evidence type="ECO:0000256" key="2">
    <source>
        <dbReference type="ARBA" id="ARBA00004241"/>
    </source>
</evidence>
<dbReference type="PROSITE" id="PS00409">
    <property type="entry name" value="PROKAR_NTER_METHYL"/>
    <property type="match status" value="1"/>
</dbReference>
<dbReference type="GO" id="GO:0015628">
    <property type="term" value="P:protein secretion by the type II secretion system"/>
    <property type="evidence" value="ECO:0007669"/>
    <property type="project" value="InterPro"/>
</dbReference>
<evidence type="ECO:0000313" key="13">
    <source>
        <dbReference type="Proteomes" id="UP000242656"/>
    </source>
</evidence>
<keyword evidence="6 10" id="KW-1133">Transmembrane helix</keyword>
<dbReference type="InterPro" id="IPR012902">
    <property type="entry name" value="N_methyl_site"/>
</dbReference>
<dbReference type="SUPFAM" id="SSF54523">
    <property type="entry name" value="Pili subunits"/>
    <property type="match status" value="1"/>
</dbReference>
<dbReference type="GO" id="GO:0005886">
    <property type="term" value="C:plasma membrane"/>
    <property type="evidence" value="ECO:0007669"/>
    <property type="project" value="UniProtKB-SubCell"/>
</dbReference>
<keyword evidence="5 10" id="KW-0812">Transmembrane</keyword>
<keyword evidence="8 10" id="KW-0178">Competence</keyword>
<comment type="similarity">
    <text evidence="9 10">Belongs to the ComGC family.</text>
</comment>
<dbReference type="InterPro" id="IPR000983">
    <property type="entry name" value="Bac_GSPG_pilin"/>
</dbReference>
<name>A0A2B0MXP2_BACCE</name>
<reference evidence="12 13" key="1">
    <citation type="submission" date="2017-09" db="EMBL/GenBank/DDBJ databases">
        <title>Large-scale bioinformatics analysis of Bacillus genomes uncovers conserved roles of natural products in bacterial physiology.</title>
        <authorList>
            <consortium name="Agbiome Team Llc"/>
            <person name="Bleich R.M."/>
            <person name="Grubbs K.J."/>
            <person name="Santa Maria K.C."/>
            <person name="Allen S.E."/>
            <person name="Farag S."/>
            <person name="Shank E.A."/>
            <person name="Bowers A."/>
        </authorList>
    </citation>
    <scope>NUCLEOTIDE SEQUENCE [LARGE SCALE GENOMIC DNA]</scope>
    <source>
        <strain evidence="12 13">AFS083043</strain>
    </source>
</reference>
<proteinExistence type="inferred from homology"/>
<dbReference type="NCBIfam" id="TIGR02532">
    <property type="entry name" value="IV_pilin_GFxxxE"/>
    <property type="match status" value="1"/>
</dbReference>
<protein>
    <recommendedName>
        <fullName evidence="10">ComG operon protein 3</fullName>
    </recommendedName>
</protein>
<keyword evidence="10" id="KW-0813">Transport</keyword>
<comment type="subcellular location">
    <subcellularLocation>
        <location evidence="1">Cell membrane</location>
        <topology evidence="1">Single-pass membrane protein</topology>
    </subcellularLocation>
    <subcellularLocation>
        <location evidence="2">Cell surface</location>
    </subcellularLocation>
</comment>
<dbReference type="AlphaFoldDB" id="A0A2B0MXP2"/>
<keyword evidence="4 11" id="KW-0488">Methylation</keyword>
<feature type="chain" id="PRO_5035538645" description="ComG operon protein 3" evidence="11">
    <location>
        <begin position="7"/>
        <end position="101"/>
    </location>
</feature>
<dbReference type="Pfam" id="PF07963">
    <property type="entry name" value="N_methyl"/>
    <property type="match status" value="1"/>
</dbReference>
<dbReference type="GO" id="GO:0030420">
    <property type="term" value="P:establishment of competence for transformation"/>
    <property type="evidence" value="ECO:0007669"/>
    <property type="project" value="UniProtKB-UniRule"/>
</dbReference>
<evidence type="ECO:0000256" key="3">
    <source>
        <dbReference type="ARBA" id="ARBA00022475"/>
    </source>
</evidence>